<dbReference type="InterPro" id="IPR006842">
    <property type="entry name" value="Transposase_31"/>
</dbReference>
<keyword evidence="4" id="KW-1185">Reference proteome</keyword>
<dbReference type="PANTHER" id="PTHR34611">
    <property type="match status" value="1"/>
</dbReference>
<comment type="similarity">
    <text evidence="1">Belongs to the Rpn/YhgA-like nuclease family.</text>
</comment>
<organism evidence="3 4">
    <name type="scientific">Candidatus Fukatsuia symbiotica</name>
    <dbReference type="NCBI Taxonomy" id="1878942"/>
    <lineage>
        <taxon>Bacteria</taxon>
        <taxon>Pseudomonadati</taxon>
        <taxon>Pseudomonadota</taxon>
        <taxon>Gammaproteobacteria</taxon>
        <taxon>Enterobacterales</taxon>
        <taxon>Yersiniaceae</taxon>
        <taxon>Candidatus Fukatsuia</taxon>
    </lineage>
</organism>
<dbReference type="OrthoDB" id="6532193at2"/>
<name>A0A2U8I6V6_9GAMM</name>
<reference evidence="3 4" key="1">
    <citation type="submission" date="2017-05" db="EMBL/GenBank/DDBJ databases">
        <title>Genome sequence of Candidatus Fukatsuia symbiotica and Candidatus Hamiltonella defensa from Acyrthosiphon pisum strain 5D.</title>
        <authorList>
            <person name="Patel V.A."/>
            <person name="Chevignon G."/>
            <person name="Russell J.A."/>
            <person name="Oliver K.M."/>
        </authorList>
    </citation>
    <scope>NUCLEOTIDE SEQUENCE [LARGE SCALE GENOMIC DNA]</scope>
    <source>
        <strain evidence="3 4">5D</strain>
    </source>
</reference>
<dbReference type="NCBIfam" id="TIGR01784">
    <property type="entry name" value="T_den_put_tspse"/>
    <property type="match status" value="1"/>
</dbReference>
<dbReference type="PANTHER" id="PTHR34611:SF2">
    <property type="entry name" value="INACTIVE RECOMBINATION-PROMOTING NUCLEASE-LIKE PROTEIN RPNE-RELATED"/>
    <property type="match status" value="1"/>
</dbReference>
<dbReference type="EMBL" id="CP021659">
    <property type="protein sequence ID" value="AWK13624.1"/>
    <property type="molecule type" value="Genomic_DNA"/>
</dbReference>
<evidence type="ECO:0000259" key="2">
    <source>
        <dbReference type="Pfam" id="PF04754"/>
    </source>
</evidence>
<dbReference type="Pfam" id="PF04754">
    <property type="entry name" value="Transposase_31"/>
    <property type="match status" value="1"/>
</dbReference>
<proteinExistence type="inferred from homology"/>
<dbReference type="InterPro" id="IPR010106">
    <property type="entry name" value="RpnA"/>
</dbReference>
<dbReference type="Proteomes" id="UP000261875">
    <property type="component" value="Chromosome"/>
</dbReference>
<evidence type="ECO:0000313" key="3">
    <source>
        <dbReference type="EMBL" id="AWK13624.1"/>
    </source>
</evidence>
<dbReference type="RefSeq" id="WP_119797159.1">
    <property type="nucleotide sequence ID" value="NZ_CP021659.1"/>
</dbReference>
<dbReference type="GO" id="GO:0006310">
    <property type="term" value="P:DNA recombination"/>
    <property type="evidence" value="ECO:0007669"/>
    <property type="project" value="TreeGrafter"/>
</dbReference>
<sequence>MPQVPNPHDATFRKCMSNVNVARDFLQFHLPPEIKEQCDFSTLKIEPGSFIEPNLRQHYSDIVYSLKTKEGKRCYIHCLIEHQSTPKKLMAFRLFRYSIPIMQQHLDQGHDELPVVIPILFYHGETSPYPYSMDWLDCFADRDLAQRVYSQPFPLVDVTTIPDEEILTHRSVALLELVQKHIYARDIIVISQSIAHLLNTGYTESELVKTLMYYIAQRGKTADTPQFFKTIVEHAPTYSEDIMTIAQDLRREGREEGMQQGMQQGRQETKLEIAKQLLKSGVDSALVKTSTGLSDRDIEDIEVLLH</sequence>
<gene>
    <name evidence="3" type="ORF">CCS41_02520</name>
</gene>
<protein>
    <submittedName>
        <fullName evidence="3">ISNCY family transposase</fullName>
    </submittedName>
</protein>
<feature type="domain" description="Transposase (putative) YhgA-like" evidence="2">
    <location>
        <begin position="6"/>
        <end position="206"/>
    </location>
</feature>
<dbReference type="AlphaFoldDB" id="A0A2U8I6V6"/>
<accession>A0A2U8I6V6</accession>
<dbReference type="KEGG" id="fsm:CCS41_02520"/>
<dbReference type="InterPro" id="IPR051699">
    <property type="entry name" value="Rpn/YhgA-like_nuclease"/>
</dbReference>
<evidence type="ECO:0000256" key="1">
    <source>
        <dbReference type="ARBA" id="ARBA00009787"/>
    </source>
</evidence>
<dbReference type="GO" id="GO:1990238">
    <property type="term" value="F:double-stranded DNA endonuclease activity"/>
    <property type="evidence" value="ECO:0007669"/>
    <property type="project" value="TreeGrafter"/>
</dbReference>
<evidence type="ECO:0000313" key="4">
    <source>
        <dbReference type="Proteomes" id="UP000261875"/>
    </source>
</evidence>